<gene>
    <name evidence="4" type="ORF">BT96DRAFT_506671</name>
</gene>
<dbReference type="InterPro" id="IPR002347">
    <property type="entry name" value="SDR_fam"/>
</dbReference>
<evidence type="ECO:0000313" key="4">
    <source>
        <dbReference type="EMBL" id="KAE9386859.1"/>
    </source>
</evidence>
<keyword evidence="5" id="KW-1185">Reference proteome</keyword>
<name>A0A6A4GM85_9AGAR</name>
<evidence type="ECO:0000313" key="5">
    <source>
        <dbReference type="Proteomes" id="UP000799118"/>
    </source>
</evidence>
<reference evidence="4" key="1">
    <citation type="journal article" date="2019" name="Environ. Microbiol.">
        <title>Fungal ecological strategies reflected in gene transcription - a case study of two litter decomposers.</title>
        <authorList>
            <person name="Barbi F."/>
            <person name="Kohler A."/>
            <person name="Barry K."/>
            <person name="Baskaran P."/>
            <person name="Daum C."/>
            <person name="Fauchery L."/>
            <person name="Ihrmark K."/>
            <person name="Kuo A."/>
            <person name="LaButti K."/>
            <person name="Lipzen A."/>
            <person name="Morin E."/>
            <person name="Grigoriev I.V."/>
            <person name="Henrissat B."/>
            <person name="Lindahl B."/>
            <person name="Martin F."/>
        </authorList>
    </citation>
    <scope>NUCLEOTIDE SEQUENCE</scope>
    <source>
        <strain evidence="4">JB14</strain>
    </source>
</reference>
<dbReference type="PANTHER" id="PTHR24320">
    <property type="entry name" value="RETINOL DEHYDROGENASE"/>
    <property type="match status" value="1"/>
</dbReference>
<dbReference type="Proteomes" id="UP000799118">
    <property type="component" value="Unassembled WGS sequence"/>
</dbReference>
<evidence type="ECO:0000256" key="3">
    <source>
        <dbReference type="ARBA" id="ARBA00023002"/>
    </source>
</evidence>
<evidence type="ECO:0000256" key="2">
    <source>
        <dbReference type="ARBA" id="ARBA00022857"/>
    </source>
</evidence>
<dbReference type="Gene3D" id="3.40.50.720">
    <property type="entry name" value="NAD(P)-binding Rossmann-like Domain"/>
    <property type="match status" value="1"/>
</dbReference>
<dbReference type="AlphaFoldDB" id="A0A6A4GM85"/>
<proteinExistence type="inferred from homology"/>
<sequence>MSNFNPLTDIPSLTGKVAIVTGGNRGMGFHISQQLANHGAKVYIAARSESSAMEAIRRIESENSATKNSVFYLNLDLSTLKGAQEAGKIFSQSESRLDILIHNAGLMSHPYAQTADGLEDTFAVNHLAPFVLTKGLLPTLLSTAKDPNADVSSEIHPQAPEGGKIFTVDEINSPCASPMFRDWLKGRYARYARSKLANILFAKQLQKEFDASSVPALAISINPGGVATDTVLNNMGSVVLFGPLLRFLVGRLAKTPLEGAATALFAATSPQVRAQSKDFAGAYLIPYGKPTLGSKDSQDVKLAEKLWKASDEISAAVLNK</sequence>
<dbReference type="InterPro" id="IPR036291">
    <property type="entry name" value="NAD(P)-bd_dom_sf"/>
</dbReference>
<dbReference type="EMBL" id="ML769843">
    <property type="protein sequence ID" value="KAE9386859.1"/>
    <property type="molecule type" value="Genomic_DNA"/>
</dbReference>
<organism evidence="4 5">
    <name type="scientific">Gymnopus androsaceus JB14</name>
    <dbReference type="NCBI Taxonomy" id="1447944"/>
    <lineage>
        <taxon>Eukaryota</taxon>
        <taxon>Fungi</taxon>
        <taxon>Dikarya</taxon>
        <taxon>Basidiomycota</taxon>
        <taxon>Agaricomycotina</taxon>
        <taxon>Agaricomycetes</taxon>
        <taxon>Agaricomycetidae</taxon>
        <taxon>Agaricales</taxon>
        <taxon>Marasmiineae</taxon>
        <taxon>Omphalotaceae</taxon>
        <taxon>Gymnopus</taxon>
    </lineage>
</organism>
<dbReference type="PRINTS" id="PR00081">
    <property type="entry name" value="GDHRDH"/>
</dbReference>
<dbReference type="OrthoDB" id="191139at2759"/>
<protein>
    <submittedName>
        <fullName evidence="4">NAD(P)-binding protein</fullName>
    </submittedName>
</protein>
<dbReference type="SUPFAM" id="SSF51735">
    <property type="entry name" value="NAD(P)-binding Rossmann-fold domains"/>
    <property type="match status" value="1"/>
</dbReference>
<keyword evidence="3" id="KW-0560">Oxidoreductase</keyword>
<dbReference type="PANTHER" id="PTHR24320:SF282">
    <property type="entry name" value="WW DOMAIN-CONTAINING OXIDOREDUCTASE"/>
    <property type="match status" value="1"/>
</dbReference>
<keyword evidence="2" id="KW-0521">NADP</keyword>
<accession>A0A6A4GM85</accession>
<evidence type="ECO:0000256" key="1">
    <source>
        <dbReference type="ARBA" id="ARBA00006484"/>
    </source>
</evidence>
<dbReference type="GO" id="GO:0016491">
    <property type="term" value="F:oxidoreductase activity"/>
    <property type="evidence" value="ECO:0007669"/>
    <property type="project" value="UniProtKB-KW"/>
</dbReference>
<comment type="similarity">
    <text evidence="1">Belongs to the short-chain dehydrogenases/reductases (SDR) family.</text>
</comment>
<dbReference type="Pfam" id="PF00106">
    <property type="entry name" value="adh_short"/>
    <property type="match status" value="1"/>
</dbReference>